<reference evidence="9 10" key="2">
    <citation type="submission" date="2019-01" db="EMBL/GenBank/DDBJ databases">
        <title>The decoding of complex shrimp genome reveals the adaptation for benthos swimmer, frequently molting mechanism and breeding impact on genome.</title>
        <authorList>
            <person name="Sun Y."/>
            <person name="Gao Y."/>
            <person name="Yu Y."/>
        </authorList>
    </citation>
    <scope>NUCLEOTIDE SEQUENCE [LARGE SCALE GENOMIC DNA]</scope>
    <source>
        <tissue evidence="9">Muscle</tissue>
    </source>
</reference>
<sequence length="205" mass="21911">MAATLVGWLGTGSALTFFRPRAKVVIIFMAALSLTNCILHLCMVNISCDHSTIHGMDMVIQIGDESPSRGVIVESTKNDSCSSGCDCSPKFSPVCVDGMKNFYNPCFAGCTSSSKRNGTKIIHVVSGRTHVGSKVSVGCMILRAIAILHGIPAALMACCLLTEIFLLTQHKKIHFYGEEEEENSDKISSADATAEETTALNSEAC</sequence>
<evidence type="ECO:0000256" key="7">
    <source>
        <dbReference type="SAM" id="Phobius"/>
    </source>
</evidence>
<feature type="region of interest" description="Disordered" evidence="6">
    <location>
        <begin position="184"/>
        <end position="205"/>
    </location>
</feature>
<comment type="subcellular location">
    <subcellularLocation>
        <location evidence="1">Cell membrane</location>
        <topology evidence="1">Multi-pass membrane protein</topology>
    </subcellularLocation>
</comment>
<feature type="transmembrane region" description="Helical" evidence="7">
    <location>
        <begin position="24"/>
        <end position="46"/>
    </location>
</feature>
<name>A0A423U7F3_PENVA</name>
<dbReference type="InterPro" id="IPR004156">
    <property type="entry name" value="OATP"/>
</dbReference>
<evidence type="ECO:0000256" key="2">
    <source>
        <dbReference type="ARBA" id="ARBA00022475"/>
    </source>
</evidence>
<evidence type="ECO:0000256" key="1">
    <source>
        <dbReference type="ARBA" id="ARBA00004651"/>
    </source>
</evidence>
<evidence type="ECO:0000259" key="8">
    <source>
        <dbReference type="PROSITE" id="PS51465"/>
    </source>
</evidence>
<dbReference type="InterPro" id="IPR036058">
    <property type="entry name" value="Kazal_dom_sf"/>
</dbReference>
<protein>
    <recommendedName>
        <fullName evidence="8">Kazal-like domain-containing protein</fullName>
    </recommendedName>
</protein>
<keyword evidence="10" id="KW-1185">Reference proteome</keyword>
<keyword evidence="5 7" id="KW-0472">Membrane</keyword>
<dbReference type="GO" id="GO:0016323">
    <property type="term" value="C:basolateral plasma membrane"/>
    <property type="evidence" value="ECO:0007669"/>
    <property type="project" value="TreeGrafter"/>
</dbReference>
<dbReference type="AlphaFoldDB" id="A0A423U7F3"/>
<dbReference type="Proteomes" id="UP000283509">
    <property type="component" value="Unassembled WGS sequence"/>
</dbReference>
<evidence type="ECO:0000256" key="5">
    <source>
        <dbReference type="ARBA" id="ARBA00023136"/>
    </source>
</evidence>
<proteinExistence type="predicted"/>
<feature type="transmembrane region" description="Helical" evidence="7">
    <location>
        <begin position="144"/>
        <end position="167"/>
    </location>
</feature>
<evidence type="ECO:0000256" key="4">
    <source>
        <dbReference type="ARBA" id="ARBA00022989"/>
    </source>
</evidence>
<keyword evidence="3 7" id="KW-0812">Transmembrane</keyword>
<comment type="caution">
    <text evidence="9">The sequence shown here is derived from an EMBL/GenBank/DDBJ whole genome shotgun (WGS) entry which is preliminary data.</text>
</comment>
<dbReference type="GO" id="GO:0015347">
    <property type="term" value="F:sodium-independent organic anion transmembrane transporter activity"/>
    <property type="evidence" value="ECO:0007669"/>
    <property type="project" value="TreeGrafter"/>
</dbReference>
<evidence type="ECO:0000313" key="10">
    <source>
        <dbReference type="Proteomes" id="UP000283509"/>
    </source>
</evidence>
<dbReference type="EMBL" id="QCYY01000517">
    <property type="protein sequence ID" value="ROT84634.1"/>
    <property type="molecule type" value="Genomic_DNA"/>
</dbReference>
<dbReference type="PANTHER" id="PTHR11388:SF76">
    <property type="entry name" value="SOLUTE CARRIER ORGANIC ANION TRANSPORTER FAMILY MEMBER"/>
    <property type="match status" value="1"/>
</dbReference>
<dbReference type="PROSITE" id="PS51465">
    <property type="entry name" value="KAZAL_2"/>
    <property type="match status" value="1"/>
</dbReference>
<dbReference type="PANTHER" id="PTHR11388">
    <property type="entry name" value="ORGANIC ANION TRANSPORTER"/>
    <property type="match status" value="1"/>
</dbReference>
<reference evidence="9 10" key="1">
    <citation type="submission" date="2018-04" db="EMBL/GenBank/DDBJ databases">
        <authorList>
            <person name="Zhang X."/>
            <person name="Yuan J."/>
            <person name="Li F."/>
            <person name="Xiang J."/>
        </authorList>
    </citation>
    <scope>NUCLEOTIDE SEQUENCE [LARGE SCALE GENOMIC DNA]</scope>
    <source>
        <tissue evidence="9">Muscle</tissue>
    </source>
</reference>
<organism evidence="9 10">
    <name type="scientific">Penaeus vannamei</name>
    <name type="common">Whiteleg shrimp</name>
    <name type="synonym">Litopenaeus vannamei</name>
    <dbReference type="NCBI Taxonomy" id="6689"/>
    <lineage>
        <taxon>Eukaryota</taxon>
        <taxon>Metazoa</taxon>
        <taxon>Ecdysozoa</taxon>
        <taxon>Arthropoda</taxon>
        <taxon>Crustacea</taxon>
        <taxon>Multicrustacea</taxon>
        <taxon>Malacostraca</taxon>
        <taxon>Eumalacostraca</taxon>
        <taxon>Eucarida</taxon>
        <taxon>Decapoda</taxon>
        <taxon>Dendrobranchiata</taxon>
        <taxon>Penaeoidea</taxon>
        <taxon>Penaeidae</taxon>
        <taxon>Penaeus</taxon>
    </lineage>
</organism>
<keyword evidence="2" id="KW-1003">Cell membrane</keyword>
<dbReference type="InterPro" id="IPR002350">
    <property type="entry name" value="Kazal_dom"/>
</dbReference>
<feature type="domain" description="Kazal-like" evidence="8">
    <location>
        <begin position="75"/>
        <end position="129"/>
    </location>
</feature>
<dbReference type="GO" id="GO:0043252">
    <property type="term" value="P:sodium-independent organic anion transport"/>
    <property type="evidence" value="ECO:0007669"/>
    <property type="project" value="TreeGrafter"/>
</dbReference>
<evidence type="ECO:0000313" key="9">
    <source>
        <dbReference type="EMBL" id="ROT84634.1"/>
    </source>
</evidence>
<dbReference type="SUPFAM" id="SSF100895">
    <property type="entry name" value="Kazal-type serine protease inhibitors"/>
    <property type="match status" value="1"/>
</dbReference>
<keyword evidence="4 7" id="KW-1133">Transmembrane helix</keyword>
<dbReference type="OrthoDB" id="5062115at2759"/>
<gene>
    <name evidence="9" type="ORF">C7M84_022177</name>
</gene>
<accession>A0A423U7F3</accession>
<evidence type="ECO:0000256" key="6">
    <source>
        <dbReference type="SAM" id="MobiDB-lite"/>
    </source>
</evidence>
<evidence type="ECO:0000256" key="3">
    <source>
        <dbReference type="ARBA" id="ARBA00022692"/>
    </source>
</evidence>